<organism evidence="1 2">
    <name type="scientific">Zarea fungicola</name>
    <dbReference type="NCBI Taxonomy" id="93591"/>
    <lineage>
        <taxon>Eukaryota</taxon>
        <taxon>Fungi</taxon>
        <taxon>Dikarya</taxon>
        <taxon>Ascomycota</taxon>
        <taxon>Pezizomycotina</taxon>
        <taxon>Sordariomycetes</taxon>
        <taxon>Hypocreomycetidae</taxon>
        <taxon>Hypocreales</taxon>
        <taxon>Cordycipitaceae</taxon>
        <taxon>Zarea</taxon>
    </lineage>
</organism>
<reference evidence="1" key="1">
    <citation type="submission" date="2022-08" db="EMBL/GenBank/DDBJ databases">
        <title>Genome Sequence of Lecanicillium fungicola.</title>
        <authorList>
            <person name="Buettner E."/>
        </authorList>
    </citation>
    <scope>NUCLEOTIDE SEQUENCE</scope>
    <source>
        <strain evidence="1">Babe33</strain>
    </source>
</reference>
<sequence>MSVKANLVFSAAQPKSLLGYHRQLSPNAAVKVSPLCLGAMGFGTAWEKIMGSCAKDASFALMDYFYSQGGNFLDTAINYQDGESETIIGEWMAARGNRAEIVLATKFTAPWQTAHENSKIQSNFGGNNKKSLAVAIDVSLERLQTSYIDLYYVHTWDFTTSIPELMTSLHSLVQSGKVLYLGVSNTPAWVVSKANEYARQKGLTPFSVYEGQWSIAEREIECDVVPMCVDEGMALTPFGVLGSGYLKPSAQRAKEAAQGTSEGRNVALVDKPQKTCAADAIEKIANARGVAITSIALAWIRYKAPYVFPIIGGRKIEHMKANIEALGIALTEEEILTMEAAVPFDFGYPQTFLGGPTGATAPEHAWTTKRFGHFDWVTPPQPPKPHVN</sequence>
<protein>
    <submittedName>
        <fullName evidence="1">Uncharacterized protein</fullName>
    </submittedName>
</protein>
<evidence type="ECO:0000313" key="2">
    <source>
        <dbReference type="Proteomes" id="UP001143910"/>
    </source>
</evidence>
<proteinExistence type="predicted"/>
<gene>
    <name evidence="1" type="ORF">NQ176_g1886</name>
</gene>
<dbReference type="EMBL" id="JANJQO010000118">
    <property type="protein sequence ID" value="KAJ2981666.1"/>
    <property type="molecule type" value="Genomic_DNA"/>
</dbReference>
<name>A0ACC1NSV3_9HYPO</name>
<dbReference type="Proteomes" id="UP001143910">
    <property type="component" value="Unassembled WGS sequence"/>
</dbReference>
<comment type="caution">
    <text evidence="1">The sequence shown here is derived from an EMBL/GenBank/DDBJ whole genome shotgun (WGS) entry which is preliminary data.</text>
</comment>
<evidence type="ECO:0000313" key="1">
    <source>
        <dbReference type="EMBL" id="KAJ2981666.1"/>
    </source>
</evidence>
<keyword evidence="2" id="KW-1185">Reference proteome</keyword>
<accession>A0ACC1NSV3</accession>